<dbReference type="Gene3D" id="3.30.70.1560">
    <property type="entry name" value="Alpha-L RNA-binding motif"/>
    <property type="match status" value="1"/>
</dbReference>
<dbReference type="PROSITE" id="PS50889">
    <property type="entry name" value="S4"/>
    <property type="match status" value="1"/>
</dbReference>
<evidence type="ECO:0000256" key="4">
    <source>
        <dbReference type="PROSITE-ProRule" id="PRU00182"/>
    </source>
</evidence>
<dbReference type="PROSITE" id="PS01149">
    <property type="entry name" value="PSI_RSU"/>
    <property type="match status" value="1"/>
</dbReference>
<dbReference type="InterPro" id="IPR020103">
    <property type="entry name" value="PsdUridine_synth_cat_dom_sf"/>
</dbReference>
<dbReference type="InterPro" id="IPR020094">
    <property type="entry name" value="TruA/RsuA/RluB/E/F_N"/>
</dbReference>
<evidence type="ECO:0000313" key="9">
    <source>
        <dbReference type="Proteomes" id="UP000249739"/>
    </source>
</evidence>
<comment type="caution">
    <text evidence="8">The sequence shown here is derived from an EMBL/GenBank/DDBJ whole genome shotgun (WGS) entry which is preliminary data.</text>
</comment>
<evidence type="ECO:0000256" key="2">
    <source>
        <dbReference type="ARBA" id="ARBA00022884"/>
    </source>
</evidence>
<dbReference type="Gene3D" id="3.10.290.10">
    <property type="entry name" value="RNA-binding S4 domain"/>
    <property type="match status" value="1"/>
</dbReference>
<dbReference type="GO" id="GO:0003723">
    <property type="term" value="F:RNA binding"/>
    <property type="evidence" value="ECO:0007669"/>
    <property type="project" value="UniProtKB-KW"/>
</dbReference>
<dbReference type="NCBIfam" id="TIGR00093">
    <property type="entry name" value="pseudouridine synthase"/>
    <property type="match status" value="1"/>
</dbReference>
<feature type="domain" description="RNA-binding S4" evidence="7">
    <location>
        <begin position="5"/>
        <end position="48"/>
    </location>
</feature>
<reference evidence="8 9" key="1">
    <citation type="submission" date="2017-08" db="EMBL/GenBank/DDBJ databases">
        <title>Infants hospitalized years apart are colonized by the same room-sourced microbial strains.</title>
        <authorList>
            <person name="Brooks B."/>
            <person name="Olm M.R."/>
            <person name="Firek B.A."/>
            <person name="Baker R."/>
            <person name="Thomas B.C."/>
            <person name="Morowitz M.J."/>
            <person name="Banfield J.F."/>
        </authorList>
    </citation>
    <scope>NUCLEOTIDE SEQUENCE [LARGE SCALE GENOMIC DNA]</scope>
    <source>
        <strain evidence="8">S2_006_000_R2_64</strain>
    </source>
</reference>
<dbReference type="GO" id="GO:0000455">
    <property type="term" value="P:enzyme-directed rRNA pseudouridine synthesis"/>
    <property type="evidence" value="ECO:0007669"/>
    <property type="project" value="UniProtKB-ARBA"/>
</dbReference>
<dbReference type="Pfam" id="PF00849">
    <property type="entry name" value="PseudoU_synth_2"/>
    <property type="match status" value="1"/>
</dbReference>
<comment type="similarity">
    <text evidence="1 5">Belongs to the pseudouridine synthase RsuA family.</text>
</comment>
<dbReference type="Proteomes" id="UP000249739">
    <property type="component" value="Unassembled WGS sequence"/>
</dbReference>
<dbReference type="PANTHER" id="PTHR47683:SF4">
    <property type="entry name" value="PSEUDOURIDINE SYNTHASE"/>
    <property type="match status" value="1"/>
</dbReference>
<dbReference type="InterPro" id="IPR002942">
    <property type="entry name" value="S4_RNA-bd"/>
</dbReference>
<evidence type="ECO:0000313" key="8">
    <source>
        <dbReference type="EMBL" id="PZP57280.1"/>
    </source>
</evidence>
<dbReference type="InterPro" id="IPR042092">
    <property type="entry name" value="PsdUridine_s_RsuA/RluB/E/F_cat"/>
</dbReference>
<dbReference type="InterPro" id="IPR036986">
    <property type="entry name" value="S4_RNA-bd_sf"/>
</dbReference>
<proteinExistence type="inferred from homology"/>
<gene>
    <name evidence="8" type="ORF">DI586_00960</name>
</gene>
<dbReference type="AlphaFoldDB" id="A0A2W5FU27"/>
<evidence type="ECO:0000259" key="6">
    <source>
        <dbReference type="Pfam" id="PF00849"/>
    </source>
</evidence>
<evidence type="ECO:0000256" key="5">
    <source>
        <dbReference type="RuleBase" id="RU003887"/>
    </source>
</evidence>
<keyword evidence="2 4" id="KW-0694">RNA-binding</keyword>
<name>A0A2W5FU27_9BACT</name>
<evidence type="ECO:0000259" key="7">
    <source>
        <dbReference type="Pfam" id="PF01479"/>
    </source>
</evidence>
<dbReference type="SUPFAM" id="SSF55120">
    <property type="entry name" value="Pseudouridine synthase"/>
    <property type="match status" value="1"/>
</dbReference>
<organism evidence="8 9">
    <name type="scientific">Micavibrio aeruginosavorus</name>
    <dbReference type="NCBI Taxonomy" id="349221"/>
    <lineage>
        <taxon>Bacteria</taxon>
        <taxon>Pseudomonadati</taxon>
        <taxon>Bdellovibrionota</taxon>
        <taxon>Bdellovibrionia</taxon>
        <taxon>Bdellovibrionales</taxon>
        <taxon>Pseudobdellovibrionaceae</taxon>
        <taxon>Micavibrio</taxon>
    </lineage>
</organism>
<sequence length="240" mass="27259">MSKIRIDRLLSNLGYGSRKDVAAAVKRGVFYIDNKPYRDPSTQVSMKDLHLATYDHVPLDPVAPLTIVLNKPKNYTCSHDEQGLLIYDLLPERWKYRTPPLSAAGRLDKDSTGLVLMTDDGQLLHKIISPKVHVSKYYRVTLRDDLKGDETETFFSGVFCLANDVKPLKPAVWQAEGPRSGIMILQEGRYRQIRRMFGALGNHVEELHRFQIGGLTIGDMKEGEYRILNTDEKIIFGETP</sequence>
<feature type="domain" description="Pseudouridine synthase RsuA/RluA-like" evidence="6">
    <location>
        <begin position="67"/>
        <end position="197"/>
    </location>
</feature>
<dbReference type="EMBL" id="QFOT01000004">
    <property type="protein sequence ID" value="PZP57280.1"/>
    <property type="molecule type" value="Genomic_DNA"/>
</dbReference>
<dbReference type="InterPro" id="IPR000748">
    <property type="entry name" value="PsdUridine_synth_RsuA/RluB/E/F"/>
</dbReference>
<evidence type="ECO:0000256" key="1">
    <source>
        <dbReference type="ARBA" id="ARBA00008348"/>
    </source>
</evidence>
<dbReference type="Gene3D" id="3.30.70.580">
    <property type="entry name" value="Pseudouridine synthase I, catalytic domain, N-terminal subdomain"/>
    <property type="match status" value="1"/>
</dbReference>
<dbReference type="GO" id="GO:0120159">
    <property type="term" value="F:rRNA pseudouridine synthase activity"/>
    <property type="evidence" value="ECO:0007669"/>
    <property type="project" value="UniProtKB-ARBA"/>
</dbReference>
<dbReference type="PANTHER" id="PTHR47683">
    <property type="entry name" value="PSEUDOURIDINE SYNTHASE FAMILY PROTEIN-RELATED"/>
    <property type="match status" value="1"/>
</dbReference>
<protein>
    <recommendedName>
        <fullName evidence="5">Pseudouridine synthase</fullName>
        <ecNumber evidence="5">5.4.99.-</ecNumber>
    </recommendedName>
</protein>
<accession>A0A2W5FU27</accession>
<dbReference type="InterPro" id="IPR006145">
    <property type="entry name" value="PsdUridine_synth_RsuA/RluA"/>
</dbReference>
<evidence type="ECO:0000256" key="3">
    <source>
        <dbReference type="ARBA" id="ARBA00023235"/>
    </source>
</evidence>
<dbReference type="EC" id="5.4.99.-" evidence="5"/>
<keyword evidence="3 5" id="KW-0413">Isomerase</keyword>
<dbReference type="SUPFAM" id="SSF55174">
    <property type="entry name" value="Alpha-L RNA-binding motif"/>
    <property type="match status" value="1"/>
</dbReference>
<dbReference type="InterPro" id="IPR050343">
    <property type="entry name" value="RsuA_PseudoU_synthase"/>
</dbReference>
<dbReference type="InterPro" id="IPR018496">
    <property type="entry name" value="PsdUridine_synth_RsuA/RluB_CS"/>
</dbReference>
<dbReference type="CDD" id="cd00165">
    <property type="entry name" value="S4"/>
    <property type="match status" value="1"/>
</dbReference>
<dbReference type="Pfam" id="PF01479">
    <property type="entry name" value="S4"/>
    <property type="match status" value="1"/>
</dbReference>